<dbReference type="PANTHER" id="PTHR42879">
    <property type="entry name" value="3-OXOACYL-(ACYL-CARRIER-PROTEIN) REDUCTASE"/>
    <property type="match status" value="1"/>
</dbReference>
<organism evidence="2 3">
    <name type="scientific">Lysobacter defluvii IMMIB APB-9 = DSM 18482</name>
    <dbReference type="NCBI Taxonomy" id="1385515"/>
    <lineage>
        <taxon>Bacteria</taxon>
        <taxon>Pseudomonadati</taxon>
        <taxon>Pseudomonadota</taxon>
        <taxon>Gammaproteobacteria</taxon>
        <taxon>Lysobacterales</taxon>
        <taxon>Lysobacteraceae</taxon>
        <taxon>Novilysobacter</taxon>
    </lineage>
</organism>
<dbReference type="EC" id="1.1.1.100" evidence="2"/>
<dbReference type="InterPro" id="IPR050259">
    <property type="entry name" value="SDR"/>
</dbReference>
<proteinExistence type="inferred from homology"/>
<gene>
    <name evidence="2" type="primary">fabG</name>
    <name evidence="2" type="ORF">N791_03680</name>
</gene>
<dbReference type="InterPro" id="IPR020904">
    <property type="entry name" value="Sc_DH/Rdtase_CS"/>
</dbReference>
<dbReference type="PRINTS" id="PR00081">
    <property type="entry name" value="GDHRDH"/>
</dbReference>
<dbReference type="PROSITE" id="PS00061">
    <property type="entry name" value="ADH_SHORT"/>
    <property type="match status" value="1"/>
</dbReference>
<comment type="similarity">
    <text evidence="1">Belongs to the short-chain dehydrogenases/reductases (SDR) family.</text>
</comment>
<dbReference type="eggNOG" id="COG1028">
    <property type="taxonomic scope" value="Bacteria"/>
</dbReference>
<dbReference type="InterPro" id="IPR002347">
    <property type="entry name" value="SDR_fam"/>
</dbReference>
<dbReference type="AlphaFoldDB" id="A0A0A0M773"/>
<accession>A0A0A0M773</accession>
<protein>
    <submittedName>
        <fullName evidence="2">3-ketoacyl-ACP reductase</fullName>
        <ecNumber evidence="2">1.1.1.100</ecNumber>
    </submittedName>
</protein>
<evidence type="ECO:0000313" key="2">
    <source>
        <dbReference type="EMBL" id="KGO97877.1"/>
    </source>
</evidence>
<dbReference type="PANTHER" id="PTHR42879:SF2">
    <property type="entry name" value="3-OXOACYL-[ACYL-CARRIER-PROTEIN] REDUCTASE FABG"/>
    <property type="match status" value="1"/>
</dbReference>
<dbReference type="Proteomes" id="UP000030003">
    <property type="component" value="Unassembled WGS sequence"/>
</dbReference>
<dbReference type="InterPro" id="IPR036291">
    <property type="entry name" value="NAD(P)-bd_dom_sf"/>
</dbReference>
<reference evidence="2 3" key="1">
    <citation type="submission" date="2013-08" db="EMBL/GenBank/DDBJ databases">
        <title>Genomic analysis of Lysobacter defluvii.</title>
        <authorList>
            <person name="Wang Q."/>
            <person name="Wang G."/>
        </authorList>
    </citation>
    <scope>NUCLEOTIDE SEQUENCE [LARGE SCALE GENOMIC DNA]</scope>
    <source>
        <strain evidence="2 3">IMMIB APB-9</strain>
    </source>
</reference>
<sequence>MEKTLAGEIVLVTGASRGIGAAIADELAAQGATVIGTATSEGGAKAIGERMAAAGGHGRVLNVTDPGSIDALLDSIADEFGPVSVLVNNAGITRDNLLMRMKDEDWQAIIDTNLTSIFRTSKAVMRPMMKARRGRIINIASVIGLIGNAGQANYAAAKAGIIGFSKSLAREVGS</sequence>
<dbReference type="Gene3D" id="3.40.50.720">
    <property type="entry name" value="NAD(P)-binding Rossmann-like Domain"/>
    <property type="match status" value="1"/>
</dbReference>
<evidence type="ECO:0000313" key="3">
    <source>
        <dbReference type="Proteomes" id="UP000030003"/>
    </source>
</evidence>
<dbReference type="PRINTS" id="PR00080">
    <property type="entry name" value="SDRFAMILY"/>
</dbReference>
<dbReference type="Pfam" id="PF00106">
    <property type="entry name" value="adh_short"/>
    <property type="match status" value="1"/>
</dbReference>
<name>A0A0A0M773_9GAMM</name>
<keyword evidence="3" id="KW-1185">Reference proteome</keyword>
<comment type="caution">
    <text evidence="2">The sequence shown here is derived from an EMBL/GenBank/DDBJ whole genome shotgun (WGS) entry which is preliminary data.</text>
</comment>
<evidence type="ECO:0000256" key="1">
    <source>
        <dbReference type="ARBA" id="ARBA00006484"/>
    </source>
</evidence>
<dbReference type="OrthoDB" id="9804774at2"/>
<dbReference type="RefSeq" id="WP_036138378.1">
    <property type="nucleotide sequence ID" value="NZ_AVBH01000178.1"/>
</dbReference>
<dbReference type="GO" id="GO:0004316">
    <property type="term" value="F:3-oxoacyl-[acyl-carrier-protein] reductase (NADPH) activity"/>
    <property type="evidence" value="ECO:0007669"/>
    <property type="project" value="UniProtKB-EC"/>
</dbReference>
<dbReference type="EMBL" id="AVBH01000178">
    <property type="protein sequence ID" value="KGO97877.1"/>
    <property type="molecule type" value="Genomic_DNA"/>
</dbReference>
<dbReference type="STRING" id="1385515.GCA_000423325_02323"/>
<keyword evidence="2" id="KW-0560">Oxidoreductase</keyword>
<dbReference type="SUPFAM" id="SSF51735">
    <property type="entry name" value="NAD(P)-binding Rossmann-fold domains"/>
    <property type="match status" value="1"/>
</dbReference>
<feature type="non-terminal residue" evidence="2">
    <location>
        <position position="174"/>
    </location>
</feature>
<dbReference type="GO" id="GO:0032787">
    <property type="term" value="P:monocarboxylic acid metabolic process"/>
    <property type="evidence" value="ECO:0007669"/>
    <property type="project" value="UniProtKB-ARBA"/>
</dbReference>